<dbReference type="InterPro" id="IPR039537">
    <property type="entry name" value="Retrotran_Ty1/copia-like"/>
</dbReference>
<name>A0ABQ5HE57_9ASTR</name>
<proteinExistence type="predicted"/>
<dbReference type="CDD" id="cd09272">
    <property type="entry name" value="RNase_HI_RT_Ty1"/>
    <property type="match status" value="1"/>
</dbReference>
<evidence type="ECO:0000259" key="4">
    <source>
        <dbReference type="Pfam" id="PF07727"/>
    </source>
</evidence>
<dbReference type="Pfam" id="PF07727">
    <property type="entry name" value="RVT_2"/>
    <property type="match status" value="1"/>
</dbReference>
<reference evidence="7" key="2">
    <citation type="submission" date="2022-01" db="EMBL/GenBank/DDBJ databases">
        <authorList>
            <person name="Yamashiro T."/>
            <person name="Shiraishi A."/>
            <person name="Satake H."/>
            <person name="Nakayama K."/>
        </authorList>
    </citation>
    <scope>NUCLEOTIDE SEQUENCE</scope>
</reference>
<feature type="compositionally biased region" description="Basic residues" evidence="3">
    <location>
        <begin position="1462"/>
        <end position="1476"/>
    </location>
</feature>
<dbReference type="InterPro" id="IPR043502">
    <property type="entry name" value="DNA/RNA_pol_sf"/>
</dbReference>
<dbReference type="InterPro" id="IPR057670">
    <property type="entry name" value="SH3_retrovirus"/>
</dbReference>
<keyword evidence="8" id="KW-1185">Reference proteome</keyword>
<dbReference type="Proteomes" id="UP001151760">
    <property type="component" value="Unassembled WGS sequence"/>
</dbReference>
<feature type="compositionally biased region" description="Polar residues" evidence="3">
    <location>
        <begin position="545"/>
        <end position="574"/>
    </location>
</feature>
<evidence type="ECO:0000256" key="2">
    <source>
        <dbReference type="ARBA" id="ARBA00022801"/>
    </source>
</evidence>
<feature type="region of interest" description="Disordered" evidence="3">
    <location>
        <begin position="545"/>
        <end position="582"/>
    </location>
</feature>
<dbReference type="EMBL" id="BQNB010019515">
    <property type="protein sequence ID" value="GJT86113.1"/>
    <property type="molecule type" value="Genomic_DNA"/>
</dbReference>
<evidence type="ECO:0000256" key="1">
    <source>
        <dbReference type="ARBA" id="ARBA00022723"/>
    </source>
</evidence>
<dbReference type="InterPro" id="IPR013103">
    <property type="entry name" value="RVT_2"/>
</dbReference>
<dbReference type="PANTHER" id="PTHR42648">
    <property type="entry name" value="TRANSPOSASE, PUTATIVE-RELATED"/>
    <property type="match status" value="1"/>
</dbReference>
<feature type="domain" description="Reverse transcriptase Ty1/copia-type" evidence="4">
    <location>
        <begin position="686"/>
        <end position="928"/>
    </location>
</feature>
<dbReference type="PANTHER" id="PTHR42648:SF32">
    <property type="entry name" value="RIBONUCLEASE H-LIKE DOMAIN, GAG-PRE-INTEGRASE DOMAIN PROTEIN-RELATED"/>
    <property type="match status" value="1"/>
</dbReference>
<sequence>MRKKSKEENVNYDYCEIETKNVELENSVAKLLSENERLCKEINHVKQVFKEQFDSIKKTRVCVKEQSDSLIDKLNLKSTKNKDLKAQIQDKVFVITSFKNDLRKLKGKEIVDIAAQIPSANTIVPGMFKLDLEPLAPRLLQNREAHIDYLKYTQEQANILWGIVKQAKVKQLLDNALDFACKHAQQIQELLVYIRDTCPNAIKHNAKKVAVTPKNNVKKVRIEVKVNKKNPVVEPIRDVDVKHSELNVNSSCATSSKTKSWLWHRRLSHLNFGTLNKLAKDGLARGIPRLKFHKDHMRSACALGKSKKSSYQPKAEDTNQEKLYLLHMDLCGPMRVASINGKRRNQTLVEAARTMLIFSKALLFLWAEAINTAGYTQNRSLIRLRYNKIPYELMQDKKPDLSFFYVFGALCYPINDNDDLGKLDAKADIDIFVGYAPAKKAFRIYNKRTRKIIETVHVTLDELTAMASEQFSSGHGLHSMTPATSSSGLVSNPVSQQPCIPPNRDDWDHLFQPMFDEYFNPPTIVVSLVQEAAAPRAVVLADSPMSTSIDQDAPSTSIPSKQEQEHSPNISQGFEESPKTPIFHDDPLHESFHEDSTFQGSSSNMRQIHTLFEHIGKWTKDHPIANVIGHPSRSVSTLKQLQTDAMWCYFDAFLTSIEPKNFKQAMTEPSWIDAMQEEIHEFERLEVWELVTCLDKVLLIKLKWIYKVKTDEFGGVLKNKARLVAQGFRQEEGIDFEESFALVARIEAIRIFLANATHKNMKIYQMDVKTTFLNGKLKEEVYVSQLEGFVNQDNPSHVYKLKKALYGLKQAPRAWYDMLSSFLISQQFSKGAVDPTLFTRQAGNDLLLVQIYVDDIIFASTNTAMCDEFANLITTKFKMSMMGQMSFFLGLQISQSPRCIFINQSKYASDIVKKYCLLSTDYVDIPMVEKNKLDENLHGTPVDATLYRGMIRSLMYLTSSRPDLIYVVCLCARYQANPTEKHLQAMKWIFQYLKGTINMGIWYSKDTDMSLIAYADADHARCQDTRRSTSGSAQFLGDKLVRWSSKKQKSTAISSIEAEYIAFSRCYSSVLRQQECDCSMLQQCSTLKIQAHRLFAHFIKEQVENGIVQLYFVRTNYQLADIFTKPLPRDRFNFLIEKLGLRSMYPETLKRLAEEMERKVEQAAILREIVEQGKSQNPLDNSFDYARIIFVLIQGFELFRGSGRLHVPQPRQCTMWNDEPLQSVVLTIFVNKFRFVISAKTSSHSGVGESRSVAGEIVLPSSQFLAAQTVIHQPHRHKKKPHKPKSEDTNQEKLYLLHMDLCGPMRVASVNGKKYIIVIVDDYSLFTWVKCLRSKDAKIDTEHNVADLLTKGFDAVSTVKYWNDPSVIRYHALKMKPKTIAQARRNMIKYLKNQGNYKISDFKGMSYNEIRPIFEKVWDFNQHIEPMDMEHGSEKMKSPEKIEEKDDDTQKEKEVVKEFGAKRKKSLPRKRRTVKRQKGDGSSKNYKVLSEMLEDFDRQDVEELYRLVKERYSASRPKGYDLMLWGDLYTLFEPNEEDEIWKNQHEYNVISWSLYDFCGIHILLMQNGIAIHMLTEKKYPLSQEMISKMLKRKLEVDHESSQAFELLSTNGVSTASTNLVLPELVNTARRKINTADGRSC</sequence>
<dbReference type="SUPFAM" id="SSF53098">
    <property type="entry name" value="Ribonuclease H-like"/>
    <property type="match status" value="1"/>
</dbReference>
<dbReference type="Pfam" id="PF13976">
    <property type="entry name" value="gag_pre-integrs"/>
    <property type="match status" value="1"/>
</dbReference>
<feature type="domain" description="Retroviral polymerase SH3-like" evidence="6">
    <location>
        <begin position="410"/>
        <end position="463"/>
    </location>
</feature>
<feature type="region of interest" description="Disordered" evidence="3">
    <location>
        <begin position="1429"/>
        <end position="1482"/>
    </location>
</feature>
<evidence type="ECO:0000256" key="3">
    <source>
        <dbReference type="SAM" id="MobiDB-lite"/>
    </source>
</evidence>
<evidence type="ECO:0000313" key="8">
    <source>
        <dbReference type="Proteomes" id="UP001151760"/>
    </source>
</evidence>
<accession>A0ABQ5HE57</accession>
<organism evidence="7 8">
    <name type="scientific">Tanacetum coccineum</name>
    <dbReference type="NCBI Taxonomy" id="301880"/>
    <lineage>
        <taxon>Eukaryota</taxon>
        <taxon>Viridiplantae</taxon>
        <taxon>Streptophyta</taxon>
        <taxon>Embryophyta</taxon>
        <taxon>Tracheophyta</taxon>
        <taxon>Spermatophyta</taxon>
        <taxon>Magnoliopsida</taxon>
        <taxon>eudicotyledons</taxon>
        <taxon>Gunneridae</taxon>
        <taxon>Pentapetalae</taxon>
        <taxon>asterids</taxon>
        <taxon>campanulids</taxon>
        <taxon>Asterales</taxon>
        <taxon>Asteraceae</taxon>
        <taxon>Asteroideae</taxon>
        <taxon>Anthemideae</taxon>
        <taxon>Anthemidinae</taxon>
        <taxon>Tanacetum</taxon>
    </lineage>
</organism>
<evidence type="ECO:0000259" key="6">
    <source>
        <dbReference type="Pfam" id="PF25597"/>
    </source>
</evidence>
<dbReference type="Gene3D" id="3.30.420.10">
    <property type="entry name" value="Ribonuclease H-like superfamily/Ribonuclease H"/>
    <property type="match status" value="1"/>
</dbReference>
<dbReference type="SUPFAM" id="SSF56672">
    <property type="entry name" value="DNA/RNA polymerases"/>
    <property type="match status" value="1"/>
</dbReference>
<feature type="domain" description="GAG-pre-integrase" evidence="5">
    <location>
        <begin position="245"/>
        <end position="306"/>
    </location>
</feature>
<dbReference type="InterPro" id="IPR036397">
    <property type="entry name" value="RNaseH_sf"/>
</dbReference>
<dbReference type="InterPro" id="IPR025724">
    <property type="entry name" value="GAG-pre-integrase_dom"/>
</dbReference>
<evidence type="ECO:0000313" key="7">
    <source>
        <dbReference type="EMBL" id="GJT86113.1"/>
    </source>
</evidence>
<dbReference type="InterPro" id="IPR012337">
    <property type="entry name" value="RNaseH-like_sf"/>
</dbReference>
<protein>
    <submittedName>
        <fullName evidence="7">Retrovirus-related pol polyprotein from transposon TNT 1-94</fullName>
    </submittedName>
</protein>
<gene>
    <name evidence="7" type="ORF">Tco_1067830</name>
</gene>
<reference evidence="7" key="1">
    <citation type="journal article" date="2022" name="Int. J. Mol. Sci.">
        <title>Draft Genome of Tanacetum Coccineum: Genomic Comparison of Closely Related Tanacetum-Family Plants.</title>
        <authorList>
            <person name="Yamashiro T."/>
            <person name="Shiraishi A."/>
            <person name="Nakayama K."/>
            <person name="Satake H."/>
        </authorList>
    </citation>
    <scope>NUCLEOTIDE SEQUENCE</scope>
</reference>
<dbReference type="Pfam" id="PF25597">
    <property type="entry name" value="SH3_retrovirus"/>
    <property type="match status" value="1"/>
</dbReference>
<feature type="compositionally biased region" description="Basic and acidic residues" evidence="3">
    <location>
        <begin position="1429"/>
        <end position="1461"/>
    </location>
</feature>
<keyword evidence="2" id="KW-0378">Hydrolase</keyword>
<evidence type="ECO:0000259" key="5">
    <source>
        <dbReference type="Pfam" id="PF13976"/>
    </source>
</evidence>
<keyword evidence="1" id="KW-0479">Metal-binding</keyword>
<comment type="caution">
    <text evidence="7">The sequence shown here is derived from an EMBL/GenBank/DDBJ whole genome shotgun (WGS) entry which is preliminary data.</text>
</comment>